<dbReference type="InterPro" id="IPR002048">
    <property type="entry name" value="EF_hand_dom"/>
</dbReference>
<keyword evidence="6 14" id="KW-0812">Transmembrane</keyword>
<dbReference type="Gene3D" id="1.20.120.350">
    <property type="entry name" value="Voltage-gated potassium channels. Chain C"/>
    <property type="match status" value="1"/>
</dbReference>
<dbReference type="EMBL" id="CAMXCT030002496">
    <property type="protein sequence ID" value="CAL4785843.1"/>
    <property type="molecule type" value="Genomic_DNA"/>
</dbReference>
<keyword evidence="5" id="KW-0107">Calcium channel</keyword>
<dbReference type="AlphaFoldDB" id="A0A9P1CYC2"/>
<evidence type="ECO:0000256" key="11">
    <source>
        <dbReference type="ARBA" id="ARBA00023136"/>
    </source>
</evidence>
<keyword evidence="10" id="KW-0406">Ion transport</keyword>
<feature type="transmembrane region" description="Helical" evidence="14">
    <location>
        <begin position="94"/>
        <end position="112"/>
    </location>
</feature>
<keyword evidence="8" id="KW-0851">Voltage-gated channel</keyword>
<comment type="caution">
    <text evidence="16">The sequence shown here is derived from an EMBL/GenBank/DDBJ whole genome shotgun (WGS) entry which is preliminary data.</text>
</comment>
<dbReference type="InterPro" id="IPR050599">
    <property type="entry name" value="VDCC_alpha-1_subunit"/>
</dbReference>
<dbReference type="SUPFAM" id="SSF47473">
    <property type="entry name" value="EF-hand"/>
    <property type="match status" value="1"/>
</dbReference>
<dbReference type="InterPro" id="IPR011992">
    <property type="entry name" value="EF-hand-dom_pair"/>
</dbReference>
<proteinExistence type="predicted"/>
<organism evidence="16">
    <name type="scientific">Cladocopium goreaui</name>
    <dbReference type="NCBI Taxonomy" id="2562237"/>
    <lineage>
        <taxon>Eukaryota</taxon>
        <taxon>Sar</taxon>
        <taxon>Alveolata</taxon>
        <taxon>Dinophyceae</taxon>
        <taxon>Suessiales</taxon>
        <taxon>Symbiodiniaceae</taxon>
        <taxon>Cladocopium</taxon>
    </lineage>
</organism>
<evidence type="ECO:0000256" key="7">
    <source>
        <dbReference type="ARBA" id="ARBA00022837"/>
    </source>
</evidence>
<gene>
    <name evidence="16" type="ORF">C1SCF055_LOCUS24821</name>
</gene>
<dbReference type="EMBL" id="CAMXCT010002496">
    <property type="protein sequence ID" value="CAI3998531.1"/>
    <property type="molecule type" value="Genomic_DNA"/>
</dbReference>
<evidence type="ECO:0000256" key="12">
    <source>
        <dbReference type="ARBA" id="ARBA00023180"/>
    </source>
</evidence>
<evidence type="ECO:0000256" key="13">
    <source>
        <dbReference type="ARBA" id="ARBA00023303"/>
    </source>
</evidence>
<dbReference type="Gene3D" id="1.10.238.10">
    <property type="entry name" value="EF-hand"/>
    <property type="match status" value="1"/>
</dbReference>
<evidence type="ECO:0000256" key="2">
    <source>
        <dbReference type="ARBA" id="ARBA00022448"/>
    </source>
</evidence>
<feature type="transmembrane region" description="Helical" evidence="14">
    <location>
        <begin position="170"/>
        <end position="192"/>
    </location>
</feature>
<dbReference type="PROSITE" id="PS50222">
    <property type="entry name" value="EF_HAND_2"/>
    <property type="match status" value="1"/>
</dbReference>
<dbReference type="PROSITE" id="PS00018">
    <property type="entry name" value="EF_HAND_1"/>
    <property type="match status" value="1"/>
</dbReference>
<dbReference type="InterPro" id="IPR027359">
    <property type="entry name" value="Volt_channel_dom_sf"/>
</dbReference>
<sequence length="350" mass="39848">RLYVHGLAEFFCGNDWRWNIFDFLVVGLQWFEQAVDLLFMAFGGHRNGTVMNFGFLRILRTLRVVRIMRLARVLHLVVELRTMVSSIVASLKPLFWATLLFSMLIYAVAVAMTQIANEYRSSSGSDSQLERYFANLGVATLALWECISGGMDWQDMAQPLIDDVSPMMAIVFSAYVAFSVLAMMNVITGIFVDNAKTYAQQDKDSYVVRHVLNLFKQSDLNEQNAIDWKVFQAKLDTRELQELFDAVDVNVADARSLFKLIDTDNSGSVSPDELMRGWIRLQGPAKALDLSLLLRESTRNFESIHRHLSGMRQVISWLARSIVGRLRNGPNFAGLKARWRHWSFPTSTSS</sequence>
<keyword evidence="7" id="KW-0106">Calcium</keyword>
<keyword evidence="3" id="KW-0597">Phosphoprotein</keyword>
<dbReference type="GO" id="GO:0008331">
    <property type="term" value="F:high voltage-gated calcium channel activity"/>
    <property type="evidence" value="ECO:0007669"/>
    <property type="project" value="TreeGrafter"/>
</dbReference>
<dbReference type="InterPro" id="IPR005821">
    <property type="entry name" value="Ion_trans_dom"/>
</dbReference>
<keyword evidence="2" id="KW-0813">Transport</keyword>
<keyword evidence="18" id="KW-1185">Reference proteome</keyword>
<dbReference type="SMART" id="SM00054">
    <property type="entry name" value="EFh"/>
    <property type="match status" value="1"/>
</dbReference>
<reference evidence="17 18" key="2">
    <citation type="submission" date="2024-05" db="EMBL/GenBank/DDBJ databases">
        <authorList>
            <person name="Chen Y."/>
            <person name="Shah S."/>
            <person name="Dougan E. K."/>
            <person name="Thang M."/>
            <person name="Chan C."/>
        </authorList>
    </citation>
    <scope>NUCLEOTIDE SEQUENCE [LARGE SCALE GENOMIC DNA]</scope>
</reference>
<evidence type="ECO:0000256" key="9">
    <source>
        <dbReference type="ARBA" id="ARBA00022989"/>
    </source>
</evidence>
<protein>
    <submittedName>
        <fullName evidence="17">Voltage-dependent calcium channel type A subunit alpha-1</fullName>
    </submittedName>
</protein>
<feature type="domain" description="EF-hand" evidence="15">
    <location>
        <begin position="249"/>
        <end position="284"/>
    </location>
</feature>
<dbReference type="PANTHER" id="PTHR45628">
    <property type="entry name" value="VOLTAGE-DEPENDENT CALCIUM CHANNEL TYPE A SUBUNIT ALPHA-1"/>
    <property type="match status" value="1"/>
</dbReference>
<evidence type="ECO:0000256" key="5">
    <source>
        <dbReference type="ARBA" id="ARBA00022673"/>
    </source>
</evidence>
<evidence type="ECO:0000256" key="10">
    <source>
        <dbReference type="ARBA" id="ARBA00023065"/>
    </source>
</evidence>
<keyword evidence="11 14" id="KW-0472">Membrane</keyword>
<comment type="subcellular location">
    <subcellularLocation>
        <location evidence="1">Membrane</location>
        <topology evidence="1">Multi-pass membrane protein</topology>
    </subcellularLocation>
</comment>
<dbReference type="GO" id="GO:0005891">
    <property type="term" value="C:voltage-gated calcium channel complex"/>
    <property type="evidence" value="ECO:0007669"/>
    <property type="project" value="TreeGrafter"/>
</dbReference>
<evidence type="ECO:0000256" key="14">
    <source>
        <dbReference type="SAM" id="Phobius"/>
    </source>
</evidence>
<dbReference type="Proteomes" id="UP001152797">
    <property type="component" value="Unassembled WGS sequence"/>
</dbReference>
<dbReference type="Gene3D" id="1.10.287.70">
    <property type="match status" value="1"/>
</dbReference>
<keyword evidence="9 14" id="KW-1133">Transmembrane helix</keyword>
<dbReference type="GO" id="GO:0005509">
    <property type="term" value="F:calcium ion binding"/>
    <property type="evidence" value="ECO:0007669"/>
    <property type="project" value="InterPro"/>
</dbReference>
<keyword evidence="4" id="KW-0109">Calcium transport</keyword>
<dbReference type="Pfam" id="PF00520">
    <property type="entry name" value="Ion_trans"/>
    <property type="match status" value="1"/>
</dbReference>
<accession>A0A9P1CYC2</accession>
<name>A0A9P1CYC2_9DINO</name>
<evidence type="ECO:0000259" key="15">
    <source>
        <dbReference type="PROSITE" id="PS50222"/>
    </source>
</evidence>
<keyword evidence="12" id="KW-0325">Glycoprotein</keyword>
<evidence type="ECO:0000256" key="8">
    <source>
        <dbReference type="ARBA" id="ARBA00022882"/>
    </source>
</evidence>
<dbReference type="GO" id="GO:0098703">
    <property type="term" value="P:calcium ion import across plasma membrane"/>
    <property type="evidence" value="ECO:0007669"/>
    <property type="project" value="TreeGrafter"/>
</dbReference>
<dbReference type="PANTHER" id="PTHR45628:SF7">
    <property type="entry name" value="VOLTAGE-DEPENDENT CALCIUM CHANNEL TYPE A SUBUNIT ALPHA-1"/>
    <property type="match status" value="1"/>
</dbReference>
<evidence type="ECO:0000256" key="4">
    <source>
        <dbReference type="ARBA" id="ARBA00022568"/>
    </source>
</evidence>
<dbReference type="OrthoDB" id="440479at2759"/>
<evidence type="ECO:0000313" key="18">
    <source>
        <dbReference type="Proteomes" id="UP001152797"/>
    </source>
</evidence>
<evidence type="ECO:0000313" key="16">
    <source>
        <dbReference type="EMBL" id="CAI3998531.1"/>
    </source>
</evidence>
<evidence type="ECO:0000256" key="3">
    <source>
        <dbReference type="ARBA" id="ARBA00022553"/>
    </source>
</evidence>
<evidence type="ECO:0000256" key="1">
    <source>
        <dbReference type="ARBA" id="ARBA00004141"/>
    </source>
</evidence>
<dbReference type="InterPro" id="IPR018247">
    <property type="entry name" value="EF_Hand_1_Ca_BS"/>
</dbReference>
<dbReference type="EMBL" id="CAMXCT020002496">
    <property type="protein sequence ID" value="CAL1151906.1"/>
    <property type="molecule type" value="Genomic_DNA"/>
</dbReference>
<dbReference type="SUPFAM" id="SSF81324">
    <property type="entry name" value="Voltage-gated potassium channels"/>
    <property type="match status" value="1"/>
</dbReference>
<dbReference type="Pfam" id="PF13202">
    <property type="entry name" value="EF-hand_5"/>
    <property type="match status" value="1"/>
</dbReference>
<evidence type="ECO:0000256" key="6">
    <source>
        <dbReference type="ARBA" id="ARBA00022692"/>
    </source>
</evidence>
<evidence type="ECO:0000313" key="17">
    <source>
        <dbReference type="EMBL" id="CAL4785843.1"/>
    </source>
</evidence>
<keyword evidence="13" id="KW-0407">Ion channel</keyword>
<reference evidence="16" key="1">
    <citation type="submission" date="2022-10" db="EMBL/GenBank/DDBJ databases">
        <authorList>
            <person name="Chen Y."/>
            <person name="Dougan E. K."/>
            <person name="Chan C."/>
            <person name="Rhodes N."/>
            <person name="Thang M."/>
        </authorList>
    </citation>
    <scope>NUCLEOTIDE SEQUENCE</scope>
</reference>
<feature type="non-terminal residue" evidence="16">
    <location>
        <position position="1"/>
    </location>
</feature>